<keyword evidence="1" id="KW-0472">Membrane</keyword>
<reference evidence="2 3" key="1">
    <citation type="submission" date="2016-06" db="EMBL/GenBank/DDBJ databases">
        <title>Draft genome of Moraxella atlantae CCUG 59586.</title>
        <authorList>
            <person name="Salva-Serra F."/>
            <person name="Engstrom-Jakobsson H."/>
            <person name="Thorell K."/>
            <person name="Gonzales-Siles L."/>
            <person name="Karlsson R."/>
            <person name="Boulund F."/>
            <person name="Engstrand L."/>
            <person name="Kristiansson E."/>
            <person name="Moore E."/>
        </authorList>
    </citation>
    <scope>NUCLEOTIDE SEQUENCE [LARGE SCALE GENOMIC DNA]</scope>
    <source>
        <strain evidence="2 3">CCUG 59586</strain>
    </source>
</reference>
<keyword evidence="3" id="KW-1185">Reference proteome</keyword>
<evidence type="ECO:0000313" key="2">
    <source>
        <dbReference type="EMBL" id="OBX76428.1"/>
    </source>
</evidence>
<accession>A0A1B8QAW6</accession>
<dbReference type="EMBL" id="LZNA01000061">
    <property type="protein sequence ID" value="OBX76428.1"/>
    <property type="molecule type" value="Genomic_DNA"/>
</dbReference>
<sequence>MFITKKLDIGQAKLIEKIFHTTITDTPISSKLLQGCNKRCVKLKRKSVPIKRYCLAIFILSCFKIFIQISEP</sequence>
<evidence type="ECO:0000313" key="3">
    <source>
        <dbReference type="Proteomes" id="UP000092616"/>
    </source>
</evidence>
<dbReference type="Proteomes" id="UP000092616">
    <property type="component" value="Unassembled WGS sequence"/>
</dbReference>
<proteinExistence type="predicted"/>
<gene>
    <name evidence="2" type="ORF">A9306_10070</name>
</gene>
<keyword evidence="1" id="KW-1133">Transmembrane helix</keyword>
<keyword evidence="1" id="KW-0812">Transmembrane</keyword>
<dbReference type="AlphaFoldDB" id="A0A1B8QAW6"/>
<organism evidence="2 3">
    <name type="scientific">Faucicola atlantae</name>
    <dbReference type="NCBI Taxonomy" id="34059"/>
    <lineage>
        <taxon>Bacteria</taxon>
        <taxon>Pseudomonadati</taxon>
        <taxon>Pseudomonadota</taxon>
        <taxon>Gammaproteobacteria</taxon>
        <taxon>Moraxellales</taxon>
        <taxon>Moraxellaceae</taxon>
        <taxon>Faucicola</taxon>
    </lineage>
</organism>
<evidence type="ECO:0000256" key="1">
    <source>
        <dbReference type="SAM" id="Phobius"/>
    </source>
</evidence>
<protein>
    <submittedName>
        <fullName evidence="2">Uncharacterized protein</fullName>
    </submittedName>
</protein>
<name>A0A1B8QAW6_9GAMM</name>
<feature type="transmembrane region" description="Helical" evidence="1">
    <location>
        <begin position="53"/>
        <end position="70"/>
    </location>
</feature>
<comment type="caution">
    <text evidence="2">The sequence shown here is derived from an EMBL/GenBank/DDBJ whole genome shotgun (WGS) entry which is preliminary data.</text>
</comment>